<keyword evidence="2" id="KW-0812">Transmembrane</keyword>
<keyword evidence="3" id="KW-0732">Signal</keyword>
<evidence type="ECO:0000256" key="2">
    <source>
        <dbReference type="SAM" id="Phobius"/>
    </source>
</evidence>
<feature type="transmembrane region" description="Helical" evidence="2">
    <location>
        <begin position="319"/>
        <end position="339"/>
    </location>
</feature>
<keyword evidence="2" id="KW-0472">Membrane</keyword>
<comment type="caution">
    <text evidence="4">The sequence shown here is derived from an EMBL/GenBank/DDBJ whole genome shotgun (WGS) entry which is preliminary data.</text>
</comment>
<proteinExistence type="predicted"/>
<name>A0A210QTD2_MIZYE</name>
<protein>
    <submittedName>
        <fullName evidence="4">Uncharacterized protein</fullName>
    </submittedName>
</protein>
<sequence length="404" mass="44804">MKNTDCGQIYHVLSLVALVLAVCSALNGGQGCSKQPSVQAVGYRSVVKGDVALVLYADIFNDGNFSVHMEVIVKKCCLFLPKEKYCKGMNLIGDHQGDVQPMKSKLFNFVYPTLYPYDREGKCELLVSANTSCDGSYREVIIPFNTRVPRDWWTDWLPHSIQTVLFGVGVRDCGGVDEDRLRSCVPVNCQLKYGGTRNFFNSTERKCMAVPKCGAKLYDPVNNECRASTDHLDKEIYTRVLNKSSLHATVEEGESPNWRTLVGPRLSCGGHGQLSDDHLDCRCDPHWKTDTTKSIGQGEVTMMCNVHQKITRKTKISSILAFVFSVFILLVAVVICLYMRARAIGRRYYQPSTRSYAAETESCFPKLLSNCKPTAGTGEESSHMTGVGQTSPLAADGEDSQDEI</sequence>
<dbReference type="EMBL" id="NEDP02002007">
    <property type="protein sequence ID" value="OWF51998.1"/>
    <property type="molecule type" value="Genomic_DNA"/>
</dbReference>
<dbReference type="OrthoDB" id="5977855at2759"/>
<keyword evidence="5" id="KW-1185">Reference proteome</keyword>
<evidence type="ECO:0000256" key="1">
    <source>
        <dbReference type="SAM" id="MobiDB-lite"/>
    </source>
</evidence>
<evidence type="ECO:0000313" key="4">
    <source>
        <dbReference type="EMBL" id="OWF51998.1"/>
    </source>
</evidence>
<dbReference type="PROSITE" id="PS51257">
    <property type="entry name" value="PROKAR_LIPOPROTEIN"/>
    <property type="match status" value="1"/>
</dbReference>
<feature type="chain" id="PRO_5012555488" evidence="3">
    <location>
        <begin position="26"/>
        <end position="404"/>
    </location>
</feature>
<feature type="compositionally biased region" description="Polar residues" evidence="1">
    <location>
        <begin position="383"/>
        <end position="392"/>
    </location>
</feature>
<dbReference type="STRING" id="6573.A0A210QTD2"/>
<accession>A0A210QTD2</accession>
<evidence type="ECO:0000256" key="3">
    <source>
        <dbReference type="SAM" id="SignalP"/>
    </source>
</evidence>
<reference evidence="4 5" key="1">
    <citation type="journal article" date="2017" name="Nat. Ecol. Evol.">
        <title>Scallop genome provides insights into evolution of bilaterian karyotype and development.</title>
        <authorList>
            <person name="Wang S."/>
            <person name="Zhang J."/>
            <person name="Jiao W."/>
            <person name="Li J."/>
            <person name="Xun X."/>
            <person name="Sun Y."/>
            <person name="Guo X."/>
            <person name="Huan P."/>
            <person name="Dong B."/>
            <person name="Zhang L."/>
            <person name="Hu X."/>
            <person name="Sun X."/>
            <person name="Wang J."/>
            <person name="Zhao C."/>
            <person name="Wang Y."/>
            <person name="Wang D."/>
            <person name="Huang X."/>
            <person name="Wang R."/>
            <person name="Lv J."/>
            <person name="Li Y."/>
            <person name="Zhang Z."/>
            <person name="Liu B."/>
            <person name="Lu W."/>
            <person name="Hui Y."/>
            <person name="Liang J."/>
            <person name="Zhou Z."/>
            <person name="Hou R."/>
            <person name="Li X."/>
            <person name="Liu Y."/>
            <person name="Li H."/>
            <person name="Ning X."/>
            <person name="Lin Y."/>
            <person name="Zhao L."/>
            <person name="Xing Q."/>
            <person name="Dou J."/>
            <person name="Li Y."/>
            <person name="Mao J."/>
            <person name="Guo H."/>
            <person name="Dou H."/>
            <person name="Li T."/>
            <person name="Mu C."/>
            <person name="Jiang W."/>
            <person name="Fu Q."/>
            <person name="Fu X."/>
            <person name="Miao Y."/>
            <person name="Liu J."/>
            <person name="Yu Q."/>
            <person name="Li R."/>
            <person name="Liao H."/>
            <person name="Li X."/>
            <person name="Kong Y."/>
            <person name="Jiang Z."/>
            <person name="Chourrout D."/>
            <person name="Li R."/>
            <person name="Bao Z."/>
        </authorList>
    </citation>
    <scope>NUCLEOTIDE SEQUENCE [LARGE SCALE GENOMIC DNA]</scope>
    <source>
        <strain evidence="4 5">PY_sf001</strain>
    </source>
</reference>
<dbReference type="Proteomes" id="UP000242188">
    <property type="component" value="Unassembled WGS sequence"/>
</dbReference>
<feature type="region of interest" description="Disordered" evidence="1">
    <location>
        <begin position="374"/>
        <end position="404"/>
    </location>
</feature>
<gene>
    <name evidence="4" type="ORF">KP79_PYT06694</name>
</gene>
<organism evidence="4 5">
    <name type="scientific">Mizuhopecten yessoensis</name>
    <name type="common">Japanese scallop</name>
    <name type="synonym">Patinopecten yessoensis</name>
    <dbReference type="NCBI Taxonomy" id="6573"/>
    <lineage>
        <taxon>Eukaryota</taxon>
        <taxon>Metazoa</taxon>
        <taxon>Spiralia</taxon>
        <taxon>Lophotrochozoa</taxon>
        <taxon>Mollusca</taxon>
        <taxon>Bivalvia</taxon>
        <taxon>Autobranchia</taxon>
        <taxon>Pteriomorphia</taxon>
        <taxon>Pectinida</taxon>
        <taxon>Pectinoidea</taxon>
        <taxon>Pectinidae</taxon>
        <taxon>Mizuhopecten</taxon>
    </lineage>
</organism>
<feature type="signal peptide" evidence="3">
    <location>
        <begin position="1"/>
        <end position="25"/>
    </location>
</feature>
<keyword evidence="2" id="KW-1133">Transmembrane helix</keyword>
<dbReference type="AlphaFoldDB" id="A0A210QTD2"/>
<evidence type="ECO:0000313" key="5">
    <source>
        <dbReference type="Proteomes" id="UP000242188"/>
    </source>
</evidence>